<evidence type="ECO:0000256" key="3">
    <source>
        <dbReference type="ARBA" id="ARBA00022692"/>
    </source>
</evidence>
<feature type="transmembrane region" description="Helical" evidence="7">
    <location>
        <begin position="356"/>
        <end position="380"/>
    </location>
</feature>
<organism evidence="9 10">
    <name type="scientific">Neoarthrinium moseri</name>
    <dbReference type="NCBI Taxonomy" id="1658444"/>
    <lineage>
        <taxon>Eukaryota</taxon>
        <taxon>Fungi</taxon>
        <taxon>Dikarya</taxon>
        <taxon>Ascomycota</taxon>
        <taxon>Pezizomycotina</taxon>
        <taxon>Sordariomycetes</taxon>
        <taxon>Xylariomycetidae</taxon>
        <taxon>Amphisphaeriales</taxon>
        <taxon>Apiosporaceae</taxon>
        <taxon>Neoarthrinium</taxon>
    </lineage>
</organism>
<evidence type="ECO:0000256" key="2">
    <source>
        <dbReference type="ARBA" id="ARBA00008066"/>
    </source>
</evidence>
<dbReference type="PANTHER" id="PTHR22950:SF668">
    <property type="entry name" value="AMINO ACID TRANSPORTER (EUROFUNG)"/>
    <property type="match status" value="1"/>
</dbReference>
<gene>
    <name evidence="9" type="ORF">JX265_009893</name>
</gene>
<feature type="transmembrane region" description="Helical" evidence="7">
    <location>
        <begin position="198"/>
        <end position="221"/>
    </location>
</feature>
<comment type="caution">
    <text evidence="9">The sequence shown here is derived from an EMBL/GenBank/DDBJ whole genome shotgun (WGS) entry which is preliminary data.</text>
</comment>
<keyword evidence="5 7" id="KW-0472">Membrane</keyword>
<evidence type="ECO:0000256" key="7">
    <source>
        <dbReference type="SAM" id="Phobius"/>
    </source>
</evidence>
<dbReference type="GO" id="GO:0016020">
    <property type="term" value="C:membrane"/>
    <property type="evidence" value="ECO:0007669"/>
    <property type="project" value="UniProtKB-SubCell"/>
</dbReference>
<evidence type="ECO:0000256" key="1">
    <source>
        <dbReference type="ARBA" id="ARBA00004141"/>
    </source>
</evidence>
<comment type="similarity">
    <text evidence="2">Belongs to the amino acid/polyamine transporter 2 family.</text>
</comment>
<feature type="transmembrane region" description="Helical" evidence="7">
    <location>
        <begin position="87"/>
        <end position="114"/>
    </location>
</feature>
<name>A0A9Q0AM90_9PEZI</name>
<feature type="transmembrane region" description="Helical" evidence="7">
    <location>
        <begin position="173"/>
        <end position="191"/>
    </location>
</feature>
<dbReference type="InterPro" id="IPR013057">
    <property type="entry name" value="AA_transpt_TM"/>
</dbReference>
<feature type="transmembrane region" description="Helical" evidence="7">
    <location>
        <begin position="316"/>
        <end position="335"/>
    </location>
</feature>
<keyword evidence="10" id="KW-1185">Reference proteome</keyword>
<sequence>MSSNTYHPGHVRREKGERLGPGDPDAGVLAESDRERGGYTGPGFVNDVFGEEQGHDIKYKTLTWPMVALLMITEIVSNGMLSLPSSLAAVGIVPAVVVIFFLGAFATYTAWALIQFKLRHPEVHNMGDAGMIMFGPIGREILAGGTIIFAVCATGSQMLAGQLALTVLSDTKLCALAFTGIFAAATVMVSFPRTLGNLGWLSVAGGISIIVAGIVAMAGAGASPIAPGDIAITISTDFTSAFISITNPVFAYAGHFMFFILISEMQRPRDAMKAAWALQIVATTFYIVFAVVTYWYVGSGVSSPSLLSLEPLWAKISFGLAIPNFLIAGALYSHTAAKLVFVRIFRHSRHIHSHTFTGWGMWTFLILLANVAAFVLAVGIPSFNYLVGITASLFAAWYTYGLAGMFWLHDTYHFKGGARAWVKRPLMLVVNVLTILAGAFICVGGLYATIKALQMASEAGLLPSPFQC</sequence>
<dbReference type="GO" id="GO:0015179">
    <property type="term" value="F:L-amino acid transmembrane transporter activity"/>
    <property type="evidence" value="ECO:0007669"/>
    <property type="project" value="TreeGrafter"/>
</dbReference>
<dbReference type="Pfam" id="PF01490">
    <property type="entry name" value="Aa_trans"/>
    <property type="match status" value="1"/>
</dbReference>
<feature type="transmembrane region" description="Helical" evidence="7">
    <location>
        <begin position="241"/>
        <end position="262"/>
    </location>
</feature>
<reference evidence="9" key="1">
    <citation type="submission" date="2021-03" db="EMBL/GenBank/DDBJ databases">
        <title>Revisited historic fungal species revealed as producer of novel bioactive compounds through whole genome sequencing and comparative genomics.</title>
        <authorList>
            <person name="Vignolle G.A."/>
            <person name="Hochenegger N."/>
            <person name="Mach R.L."/>
            <person name="Mach-Aigner A.R."/>
            <person name="Javad Rahimi M."/>
            <person name="Salim K.A."/>
            <person name="Chan C.M."/>
            <person name="Lim L.B.L."/>
            <person name="Cai F."/>
            <person name="Druzhinina I.S."/>
            <person name="U'Ren J.M."/>
            <person name="Derntl C."/>
        </authorList>
    </citation>
    <scope>NUCLEOTIDE SEQUENCE</scope>
    <source>
        <strain evidence="9">TUCIM 5799</strain>
    </source>
</reference>
<evidence type="ECO:0000313" key="10">
    <source>
        <dbReference type="Proteomes" id="UP000829685"/>
    </source>
</evidence>
<keyword evidence="3 7" id="KW-0812">Transmembrane</keyword>
<feature type="transmembrane region" description="Helical" evidence="7">
    <location>
        <begin position="274"/>
        <end position="296"/>
    </location>
</feature>
<dbReference type="EMBL" id="JAFIMR010000031">
    <property type="protein sequence ID" value="KAI1860494.1"/>
    <property type="molecule type" value="Genomic_DNA"/>
</dbReference>
<feature type="domain" description="Amino acid transporter transmembrane" evidence="8">
    <location>
        <begin position="61"/>
        <end position="449"/>
    </location>
</feature>
<dbReference type="PANTHER" id="PTHR22950">
    <property type="entry name" value="AMINO ACID TRANSPORTER"/>
    <property type="match status" value="1"/>
</dbReference>
<proteinExistence type="inferred from homology"/>
<feature type="transmembrane region" description="Helical" evidence="7">
    <location>
        <begin position="141"/>
        <end position="161"/>
    </location>
</feature>
<comment type="subcellular location">
    <subcellularLocation>
        <location evidence="1">Membrane</location>
        <topology evidence="1">Multi-pass membrane protein</topology>
    </subcellularLocation>
</comment>
<evidence type="ECO:0000313" key="9">
    <source>
        <dbReference type="EMBL" id="KAI1860494.1"/>
    </source>
</evidence>
<protein>
    <recommendedName>
        <fullName evidence="8">Amino acid transporter transmembrane domain-containing protein</fullName>
    </recommendedName>
</protein>
<feature type="transmembrane region" description="Helical" evidence="7">
    <location>
        <begin position="386"/>
        <end position="408"/>
    </location>
</feature>
<evidence type="ECO:0000256" key="6">
    <source>
        <dbReference type="SAM" id="MobiDB-lite"/>
    </source>
</evidence>
<evidence type="ECO:0000256" key="4">
    <source>
        <dbReference type="ARBA" id="ARBA00022989"/>
    </source>
</evidence>
<keyword evidence="4 7" id="KW-1133">Transmembrane helix</keyword>
<evidence type="ECO:0000259" key="8">
    <source>
        <dbReference type="Pfam" id="PF01490"/>
    </source>
</evidence>
<feature type="region of interest" description="Disordered" evidence="6">
    <location>
        <begin position="1"/>
        <end position="39"/>
    </location>
</feature>
<dbReference type="Proteomes" id="UP000829685">
    <property type="component" value="Unassembled WGS sequence"/>
</dbReference>
<evidence type="ECO:0000256" key="5">
    <source>
        <dbReference type="ARBA" id="ARBA00023136"/>
    </source>
</evidence>
<dbReference type="AlphaFoldDB" id="A0A9Q0AM90"/>
<accession>A0A9Q0AM90</accession>
<feature type="transmembrane region" description="Helical" evidence="7">
    <location>
        <begin position="428"/>
        <end position="450"/>
    </location>
</feature>